<dbReference type="InterPro" id="IPR002509">
    <property type="entry name" value="NODB_dom"/>
</dbReference>
<dbReference type="SUPFAM" id="SSF88713">
    <property type="entry name" value="Glycoside hydrolase/deacetylase"/>
    <property type="match status" value="1"/>
</dbReference>
<dbReference type="GO" id="GO:0046872">
    <property type="term" value="F:metal ion binding"/>
    <property type="evidence" value="ECO:0007669"/>
    <property type="project" value="UniProtKB-KW"/>
</dbReference>
<dbReference type="PROSITE" id="PS51257">
    <property type="entry name" value="PROKAR_LIPOPROTEIN"/>
    <property type="match status" value="1"/>
</dbReference>
<feature type="region of interest" description="Disordered" evidence="3">
    <location>
        <begin position="222"/>
        <end position="295"/>
    </location>
</feature>
<dbReference type="OrthoDB" id="9797391at2"/>
<dbReference type="GO" id="GO:0005975">
    <property type="term" value="P:carbohydrate metabolic process"/>
    <property type="evidence" value="ECO:0007669"/>
    <property type="project" value="InterPro"/>
</dbReference>
<evidence type="ECO:0000256" key="3">
    <source>
        <dbReference type="SAM" id="MobiDB-lite"/>
    </source>
</evidence>
<evidence type="ECO:0000313" key="6">
    <source>
        <dbReference type="EMBL" id="GAB78617.1"/>
    </source>
</evidence>
<protein>
    <submittedName>
        <fullName evidence="6">Putative polysaccharide deacetylase</fullName>
    </submittedName>
</protein>
<comment type="caution">
    <text evidence="6">The sequence shown here is derived from an EMBL/GenBank/DDBJ whole genome shotgun (WGS) entry which is preliminary data.</text>
</comment>
<feature type="region of interest" description="Disordered" evidence="3">
    <location>
        <begin position="383"/>
        <end position="405"/>
    </location>
</feature>
<keyword evidence="4" id="KW-0732">Signal</keyword>
<dbReference type="CDD" id="cd10917">
    <property type="entry name" value="CE4_NodB_like_6s_7s"/>
    <property type="match status" value="1"/>
</dbReference>
<dbReference type="GO" id="GO:0016810">
    <property type="term" value="F:hydrolase activity, acting on carbon-nitrogen (but not peptide) bonds"/>
    <property type="evidence" value="ECO:0007669"/>
    <property type="project" value="InterPro"/>
</dbReference>
<evidence type="ECO:0000313" key="7">
    <source>
        <dbReference type="Proteomes" id="UP000008495"/>
    </source>
</evidence>
<dbReference type="Gene3D" id="3.20.20.370">
    <property type="entry name" value="Glycoside hydrolase/deacetylase"/>
    <property type="match status" value="1"/>
</dbReference>
<dbReference type="STRING" id="100225.SAMN05421595_2269"/>
<dbReference type="PANTHER" id="PTHR10587">
    <property type="entry name" value="GLYCOSYL TRANSFERASE-RELATED"/>
    <property type="match status" value="1"/>
</dbReference>
<feature type="compositionally biased region" description="Basic and acidic residues" evidence="3">
    <location>
        <begin position="239"/>
        <end position="258"/>
    </location>
</feature>
<keyword evidence="1" id="KW-0479">Metal-binding</keyword>
<reference evidence="6 7" key="1">
    <citation type="submission" date="2012-08" db="EMBL/GenBank/DDBJ databases">
        <title>Whole genome shotgun sequence of Austwickia chelonae NBRC 105200.</title>
        <authorList>
            <person name="Yoshida I."/>
            <person name="Hosoyama A."/>
            <person name="Tsuchikane K."/>
            <person name="Katsumata H."/>
            <person name="Ando Y."/>
            <person name="Ohji S."/>
            <person name="Hamada M."/>
            <person name="Tamura T."/>
            <person name="Yamazoe A."/>
            <person name="Yamazaki S."/>
            <person name="Fujita N."/>
        </authorList>
    </citation>
    <scope>NUCLEOTIDE SEQUENCE [LARGE SCALE GENOMIC DNA]</scope>
    <source>
        <strain evidence="6 7">NBRC 105200</strain>
    </source>
</reference>
<dbReference type="PANTHER" id="PTHR10587:SF133">
    <property type="entry name" value="CHITIN DEACETYLASE 1-RELATED"/>
    <property type="match status" value="1"/>
</dbReference>
<dbReference type="PROSITE" id="PS51677">
    <property type="entry name" value="NODB"/>
    <property type="match status" value="1"/>
</dbReference>
<feature type="domain" description="NodB homology" evidence="5">
    <location>
        <begin position="303"/>
        <end position="475"/>
    </location>
</feature>
<dbReference type="RefSeq" id="WP_006503373.1">
    <property type="nucleotide sequence ID" value="NZ_BAGZ01000016.1"/>
</dbReference>
<evidence type="ECO:0000256" key="2">
    <source>
        <dbReference type="ARBA" id="ARBA00022801"/>
    </source>
</evidence>
<dbReference type="GO" id="GO:0016020">
    <property type="term" value="C:membrane"/>
    <property type="evidence" value="ECO:0007669"/>
    <property type="project" value="TreeGrafter"/>
</dbReference>
<organism evidence="6 7">
    <name type="scientific">Austwickia chelonae NBRC 105200</name>
    <dbReference type="NCBI Taxonomy" id="1184607"/>
    <lineage>
        <taxon>Bacteria</taxon>
        <taxon>Bacillati</taxon>
        <taxon>Actinomycetota</taxon>
        <taxon>Actinomycetes</taxon>
        <taxon>Micrococcales</taxon>
        <taxon>Dermatophilaceae</taxon>
        <taxon>Austwickia</taxon>
    </lineage>
</organism>
<keyword evidence="2" id="KW-0378">Hydrolase</keyword>
<dbReference type="eggNOG" id="COG0726">
    <property type="taxonomic scope" value="Bacteria"/>
</dbReference>
<evidence type="ECO:0000256" key="1">
    <source>
        <dbReference type="ARBA" id="ARBA00022723"/>
    </source>
</evidence>
<feature type="region of interest" description="Disordered" evidence="3">
    <location>
        <begin position="184"/>
        <end position="203"/>
    </location>
</feature>
<dbReference type="InterPro" id="IPR050248">
    <property type="entry name" value="Polysacc_deacetylase_ArnD"/>
</dbReference>
<gene>
    <name evidence="6" type="ORF">AUCHE_16_00330</name>
</gene>
<feature type="signal peptide" evidence="4">
    <location>
        <begin position="1"/>
        <end position="29"/>
    </location>
</feature>
<evidence type="ECO:0000256" key="4">
    <source>
        <dbReference type="SAM" id="SignalP"/>
    </source>
</evidence>
<dbReference type="EMBL" id="BAGZ01000016">
    <property type="protein sequence ID" value="GAB78617.1"/>
    <property type="molecule type" value="Genomic_DNA"/>
</dbReference>
<dbReference type="AlphaFoldDB" id="K6W9W1"/>
<dbReference type="InterPro" id="IPR011330">
    <property type="entry name" value="Glyco_hydro/deAcase_b/a-brl"/>
</dbReference>
<evidence type="ECO:0000259" key="5">
    <source>
        <dbReference type="PROSITE" id="PS51677"/>
    </source>
</evidence>
<feature type="compositionally biased region" description="Basic and acidic residues" evidence="3">
    <location>
        <begin position="184"/>
        <end position="193"/>
    </location>
</feature>
<dbReference type="Pfam" id="PF01522">
    <property type="entry name" value="Polysacc_deac_1"/>
    <property type="match status" value="1"/>
</dbReference>
<accession>K6W9W1</accession>
<name>K6W9W1_9MICO</name>
<keyword evidence="7" id="KW-1185">Reference proteome</keyword>
<feature type="chain" id="PRO_5003899455" evidence="4">
    <location>
        <begin position="30"/>
        <end position="497"/>
    </location>
</feature>
<sequence length="497" mass="53476">MFQRRASLARRTCALSLVTVLTASGCALAGSSTDTPDGKRAAAVPVATEKIEWSVGPDSLNIPGATTKELSNNDPSAPVFLLWPEIPGANKLNETLSEWASQRSKKFLADKPARPDSPAELSGFAVPVLADGTLLGVRAQSQDVTETDTAVSHRIWYADAASGQVWTSPELLTDEGRKEATKLASEHLKKTGEKSTAGKTTPEQMLGDIWFAKNGDLVMTPGLEPSASLEEETEPITIPRDKAEKLLSDKGRTIRDAAGRPSTYARVNSADQSKPAEKPNSPSPSPSPSTTKSYPQVDCATAKCVALTFDDGPSPETEKILDSLSSANVPATFYMLGQSVPRAPQTVRRAVSLGMSVGNHTWSHRNLALLSPDQQRNELKRAEDALTPLLGKKPTTMRPPYGSYNPTTRSLGYPIMMWDVDTEDWKNRSVATTTKRALDGAKPGSIILMHDTRPSTSEAVPKIIEGLKARGFTLVTVEQLLGTPAPGKAYFSRSNIR</sequence>
<dbReference type="Proteomes" id="UP000008495">
    <property type="component" value="Unassembled WGS sequence"/>
</dbReference>
<proteinExistence type="predicted"/>